<evidence type="ECO:0000313" key="3">
    <source>
        <dbReference type="Proteomes" id="UP000887116"/>
    </source>
</evidence>
<dbReference type="Proteomes" id="UP000887116">
    <property type="component" value="Unassembled WGS sequence"/>
</dbReference>
<comment type="caution">
    <text evidence="2">The sequence shown here is derived from an EMBL/GenBank/DDBJ whole genome shotgun (WGS) entry which is preliminary data.</text>
</comment>
<dbReference type="GO" id="GO:0003676">
    <property type="term" value="F:nucleic acid binding"/>
    <property type="evidence" value="ECO:0007669"/>
    <property type="project" value="InterPro"/>
</dbReference>
<dbReference type="InterPro" id="IPR036397">
    <property type="entry name" value="RNaseH_sf"/>
</dbReference>
<dbReference type="InterPro" id="IPR001584">
    <property type="entry name" value="Integrase_cat-core"/>
</dbReference>
<dbReference type="OrthoDB" id="6514903at2759"/>
<dbReference type="Gene3D" id="3.30.420.10">
    <property type="entry name" value="Ribonuclease H-like superfamily/Ribonuclease H"/>
    <property type="match status" value="1"/>
</dbReference>
<feature type="domain" description="Integrase catalytic" evidence="1">
    <location>
        <begin position="1"/>
        <end position="152"/>
    </location>
</feature>
<gene>
    <name evidence="2" type="primary">AVEN_37520_1</name>
    <name evidence="2" type="ORF">TNCT_361631</name>
</gene>
<sequence length="428" mass="48912">MCTKAVHLELVSSLSAAAFLSALRRFVSRRGYPSDIYSDNGTNFVGASAYLKDLFKLLHNSTVQDYSSSKNIQWHFIPPYAPNFGGVWEASVKLTKHHLLKTLKAAVLNFEELATILCQIEACINSRPLYPLSSDPKDLQVLTPGHFLIGCPLLELPDHSLTNQSLSLHSRCGKNMLSVVWLSILQLSTSSKNGMPTTDDCRSLVILCSRNDFFCVVSIHVSRTLVDVGCGNRNTVTSRMDCMECIQENKTKMIKYLQKLWLRNDELIAHIRKNHHLDPSLFPRYTTPKPFERRITLDIVQNMYVVEAAKEYIEHLLKNKEEYGYLYHLMKQNLYIQSDVKFNGELAIECARYDQVVDAIDVLAREWACKNSLMYEVTRLELLYFLILLMNTEINWTTVDFLLQGTKGHTHLIAARAKQLSEKLISQQ</sequence>
<proteinExistence type="predicted"/>
<organism evidence="2 3">
    <name type="scientific">Trichonephila clavata</name>
    <name type="common">Joro spider</name>
    <name type="synonym">Nephila clavata</name>
    <dbReference type="NCBI Taxonomy" id="2740835"/>
    <lineage>
        <taxon>Eukaryota</taxon>
        <taxon>Metazoa</taxon>
        <taxon>Ecdysozoa</taxon>
        <taxon>Arthropoda</taxon>
        <taxon>Chelicerata</taxon>
        <taxon>Arachnida</taxon>
        <taxon>Araneae</taxon>
        <taxon>Araneomorphae</taxon>
        <taxon>Entelegynae</taxon>
        <taxon>Araneoidea</taxon>
        <taxon>Nephilidae</taxon>
        <taxon>Trichonephila</taxon>
    </lineage>
</organism>
<name>A0A8X6J241_TRICU</name>
<evidence type="ECO:0000313" key="2">
    <source>
        <dbReference type="EMBL" id="GFQ88140.1"/>
    </source>
</evidence>
<reference evidence="2" key="1">
    <citation type="submission" date="2020-07" db="EMBL/GenBank/DDBJ databases">
        <title>Multicomponent nature underlies the extraordinary mechanical properties of spider dragline silk.</title>
        <authorList>
            <person name="Kono N."/>
            <person name="Nakamura H."/>
            <person name="Mori M."/>
            <person name="Yoshida Y."/>
            <person name="Ohtoshi R."/>
            <person name="Malay A.D."/>
            <person name="Moran D.A.P."/>
            <person name="Tomita M."/>
            <person name="Numata K."/>
            <person name="Arakawa K."/>
        </authorList>
    </citation>
    <scope>NUCLEOTIDE SEQUENCE</scope>
</reference>
<dbReference type="PROSITE" id="PS50994">
    <property type="entry name" value="INTEGRASE"/>
    <property type="match status" value="1"/>
</dbReference>
<accession>A0A8X6J241</accession>
<dbReference type="GO" id="GO:0015074">
    <property type="term" value="P:DNA integration"/>
    <property type="evidence" value="ECO:0007669"/>
    <property type="project" value="InterPro"/>
</dbReference>
<protein>
    <submittedName>
        <fullName evidence="2">Integrase catalytic domain-containing protein</fullName>
    </submittedName>
</protein>
<dbReference type="PANTHER" id="PTHR47331">
    <property type="entry name" value="PHD-TYPE DOMAIN-CONTAINING PROTEIN"/>
    <property type="match status" value="1"/>
</dbReference>
<dbReference type="EMBL" id="BMAO01013352">
    <property type="protein sequence ID" value="GFQ88140.1"/>
    <property type="molecule type" value="Genomic_DNA"/>
</dbReference>
<dbReference type="InterPro" id="IPR012337">
    <property type="entry name" value="RNaseH-like_sf"/>
</dbReference>
<evidence type="ECO:0000259" key="1">
    <source>
        <dbReference type="PROSITE" id="PS50994"/>
    </source>
</evidence>
<keyword evidence="3" id="KW-1185">Reference proteome</keyword>
<dbReference type="PANTHER" id="PTHR47331:SF1">
    <property type="entry name" value="GAG-LIKE PROTEIN"/>
    <property type="match status" value="1"/>
</dbReference>
<dbReference type="SUPFAM" id="SSF53098">
    <property type="entry name" value="Ribonuclease H-like"/>
    <property type="match status" value="1"/>
</dbReference>
<dbReference type="AlphaFoldDB" id="A0A8X6J241"/>